<dbReference type="EMBL" id="ABXJ01000034">
    <property type="protein sequence ID" value="EEA91162.1"/>
    <property type="molecule type" value="Genomic_DNA"/>
</dbReference>
<evidence type="ECO:0000313" key="3">
    <source>
        <dbReference type="EMBL" id="EEA91162.1"/>
    </source>
</evidence>
<name>B6G9A3_9ACTN</name>
<dbReference type="Proteomes" id="UP000003560">
    <property type="component" value="Unassembled WGS sequence"/>
</dbReference>
<keyword evidence="4" id="KW-1185">Reference proteome</keyword>
<accession>B6G9A3</accession>
<feature type="region of interest" description="Disordered" evidence="1">
    <location>
        <begin position="158"/>
        <end position="195"/>
    </location>
</feature>
<dbReference type="GeneID" id="98002948"/>
<protein>
    <submittedName>
        <fullName evidence="3">Uncharacterized protein</fullName>
    </submittedName>
</protein>
<keyword evidence="2" id="KW-0812">Transmembrane</keyword>
<reference evidence="3 4" key="2">
    <citation type="submission" date="2008-10" db="EMBL/GenBank/DDBJ databases">
        <authorList>
            <person name="Fulton L."/>
            <person name="Clifton S."/>
            <person name="Fulton B."/>
            <person name="Xu J."/>
            <person name="Minx P."/>
            <person name="Pepin K.H."/>
            <person name="Johnson M."/>
            <person name="Thiruvilangam P."/>
            <person name="Bhonagiri V."/>
            <person name="Nash W.E."/>
            <person name="Mardis E.R."/>
            <person name="Wilson R.K."/>
        </authorList>
    </citation>
    <scope>NUCLEOTIDE SEQUENCE [LARGE SCALE GENOMIC DNA]</scope>
    <source>
        <strain evidence="3 4">DSM 13279</strain>
    </source>
</reference>
<keyword evidence="2" id="KW-0472">Membrane</keyword>
<feature type="transmembrane region" description="Helical" evidence="2">
    <location>
        <begin position="6"/>
        <end position="29"/>
    </location>
</feature>
<proteinExistence type="predicted"/>
<feature type="region of interest" description="Disordered" evidence="1">
    <location>
        <begin position="56"/>
        <end position="116"/>
    </location>
</feature>
<keyword evidence="2" id="KW-1133">Transmembrane helix</keyword>
<evidence type="ECO:0000313" key="4">
    <source>
        <dbReference type="Proteomes" id="UP000003560"/>
    </source>
</evidence>
<organism evidence="3 4">
    <name type="scientific">Collinsella stercoris DSM 13279</name>
    <dbReference type="NCBI Taxonomy" id="445975"/>
    <lineage>
        <taxon>Bacteria</taxon>
        <taxon>Bacillati</taxon>
        <taxon>Actinomycetota</taxon>
        <taxon>Coriobacteriia</taxon>
        <taxon>Coriobacteriales</taxon>
        <taxon>Coriobacteriaceae</taxon>
        <taxon>Collinsella</taxon>
    </lineage>
</organism>
<evidence type="ECO:0000256" key="1">
    <source>
        <dbReference type="SAM" id="MobiDB-lite"/>
    </source>
</evidence>
<reference evidence="3 4" key="1">
    <citation type="submission" date="2008-10" db="EMBL/GenBank/DDBJ databases">
        <title>Draft genome sequence of Collinsella stercoris (DSM 13279).</title>
        <authorList>
            <person name="Sudarsanam P."/>
            <person name="Ley R."/>
            <person name="Guruge J."/>
            <person name="Turnbaugh P.J."/>
            <person name="Mahowald M."/>
            <person name="Liep D."/>
            <person name="Gordon J."/>
        </authorList>
    </citation>
    <scope>NUCLEOTIDE SEQUENCE [LARGE SCALE GENOMIC DNA]</scope>
    <source>
        <strain evidence="3 4">DSM 13279</strain>
    </source>
</reference>
<comment type="caution">
    <text evidence="3">The sequence shown here is derived from an EMBL/GenBank/DDBJ whole genome shotgun (WGS) entry which is preliminary data.</text>
</comment>
<dbReference type="AlphaFoldDB" id="B6G9A3"/>
<dbReference type="OrthoDB" id="10015997at2"/>
<dbReference type="STRING" id="445975.COLSTE_00644"/>
<gene>
    <name evidence="3" type="ORF">COLSTE_00644</name>
</gene>
<dbReference type="HOGENOM" id="CLU_1394246_0_0_11"/>
<dbReference type="RefSeq" id="WP_006720306.1">
    <property type="nucleotide sequence ID" value="NZ_CP085935.1"/>
</dbReference>
<evidence type="ECO:0000256" key="2">
    <source>
        <dbReference type="SAM" id="Phobius"/>
    </source>
</evidence>
<sequence>MNADLFGVIAVVGFGLAVVFAVAAAAYGVTHHVREVRDELTGRAAARAIEELRSGHRAMGAPVSAAPGGRAPGVQSGSLQVRHGATSIPLTAEAPTAVRESKAALGDDGAEGDSSEAGTTLLGAIAKEGASELGTTLLAGKGSAPVSEAGTTLLGADEPATASEEHTTLLQGLASAQGEPASEFVTARLGKKEGE</sequence>